<dbReference type="Proteomes" id="UP001344906">
    <property type="component" value="Unassembled WGS sequence"/>
</dbReference>
<organism evidence="7 8">
    <name type="scientific">Dictyobacter halimunensis</name>
    <dbReference type="NCBI Taxonomy" id="3026934"/>
    <lineage>
        <taxon>Bacteria</taxon>
        <taxon>Bacillati</taxon>
        <taxon>Chloroflexota</taxon>
        <taxon>Ktedonobacteria</taxon>
        <taxon>Ktedonobacterales</taxon>
        <taxon>Dictyobacteraceae</taxon>
        <taxon>Dictyobacter</taxon>
    </lineage>
</organism>
<protein>
    <recommendedName>
        <fullName evidence="9">Tryptophan-rich sensory protein</fullName>
    </recommendedName>
</protein>
<evidence type="ECO:0000256" key="2">
    <source>
        <dbReference type="ARBA" id="ARBA00007524"/>
    </source>
</evidence>
<evidence type="ECO:0000256" key="5">
    <source>
        <dbReference type="ARBA" id="ARBA00023136"/>
    </source>
</evidence>
<dbReference type="PANTHER" id="PTHR33802:SF1">
    <property type="entry name" value="XK-RELATED PROTEIN"/>
    <property type="match status" value="1"/>
</dbReference>
<feature type="transmembrane region" description="Helical" evidence="6">
    <location>
        <begin position="201"/>
        <end position="217"/>
    </location>
</feature>
<evidence type="ECO:0000256" key="4">
    <source>
        <dbReference type="ARBA" id="ARBA00022989"/>
    </source>
</evidence>
<dbReference type="EMBL" id="BSRI01000002">
    <property type="protein sequence ID" value="GLV58534.1"/>
    <property type="molecule type" value="Genomic_DNA"/>
</dbReference>
<feature type="transmembrane region" description="Helical" evidence="6">
    <location>
        <begin position="145"/>
        <end position="165"/>
    </location>
</feature>
<evidence type="ECO:0008006" key="9">
    <source>
        <dbReference type="Google" id="ProtNLM"/>
    </source>
</evidence>
<evidence type="ECO:0000256" key="3">
    <source>
        <dbReference type="ARBA" id="ARBA00022692"/>
    </source>
</evidence>
<accession>A0ABQ6G0C0</accession>
<keyword evidence="3 6" id="KW-0812">Transmembrane</keyword>
<proteinExistence type="inferred from homology"/>
<dbReference type="InterPro" id="IPR004307">
    <property type="entry name" value="TspO_MBR"/>
</dbReference>
<dbReference type="RefSeq" id="WP_338254782.1">
    <property type="nucleotide sequence ID" value="NZ_BSRI01000002.1"/>
</dbReference>
<keyword evidence="5 6" id="KW-0472">Membrane</keyword>
<keyword evidence="8" id="KW-1185">Reference proteome</keyword>
<comment type="similarity">
    <text evidence="2">Belongs to the TspO/BZRP family.</text>
</comment>
<feature type="transmembrane region" description="Helical" evidence="6">
    <location>
        <begin position="107"/>
        <end position="124"/>
    </location>
</feature>
<feature type="transmembrane region" description="Helical" evidence="6">
    <location>
        <begin position="49"/>
        <end position="70"/>
    </location>
</feature>
<dbReference type="PANTHER" id="PTHR33802">
    <property type="entry name" value="SI:CH211-161H7.5-RELATED"/>
    <property type="match status" value="1"/>
</dbReference>
<comment type="subcellular location">
    <subcellularLocation>
        <location evidence="1">Membrane</location>
        <topology evidence="1">Multi-pass membrane protein</topology>
    </subcellularLocation>
</comment>
<reference evidence="7 8" key="1">
    <citation type="submission" date="2023-02" db="EMBL/GenBank/DDBJ databases">
        <title>Dictyobacter halimunensis sp. nov., a new member of the class Ktedonobacteria from forest soil in a geothermal area.</title>
        <authorList>
            <person name="Rachmania M.K."/>
            <person name="Ningsih F."/>
            <person name="Sakai Y."/>
            <person name="Yabe S."/>
            <person name="Yokota A."/>
            <person name="Sjamsuridzal W."/>
        </authorList>
    </citation>
    <scope>NUCLEOTIDE SEQUENCE [LARGE SCALE GENOMIC DNA]</scope>
    <source>
        <strain evidence="7 8">S3.2.2.5</strain>
    </source>
</reference>
<evidence type="ECO:0000313" key="8">
    <source>
        <dbReference type="Proteomes" id="UP001344906"/>
    </source>
</evidence>
<dbReference type="Pfam" id="PF03073">
    <property type="entry name" value="TspO_MBR"/>
    <property type="match status" value="1"/>
</dbReference>
<dbReference type="Gene3D" id="1.20.1260.100">
    <property type="entry name" value="TspO/MBR protein"/>
    <property type="match status" value="1"/>
</dbReference>
<evidence type="ECO:0000313" key="7">
    <source>
        <dbReference type="EMBL" id="GLV58534.1"/>
    </source>
</evidence>
<feature type="transmembrane region" description="Helical" evidence="6">
    <location>
        <begin position="223"/>
        <end position="244"/>
    </location>
</feature>
<keyword evidence="4 6" id="KW-1133">Transmembrane helix</keyword>
<feature type="transmembrane region" description="Helical" evidence="6">
    <location>
        <begin position="9"/>
        <end position="29"/>
    </location>
</feature>
<evidence type="ECO:0000256" key="1">
    <source>
        <dbReference type="ARBA" id="ARBA00004141"/>
    </source>
</evidence>
<comment type="caution">
    <text evidence="7">The sequence shown here is derived from an EMBL/GenBank/DDBJ whole genome shotgun (WGS) entry which is preliminary data.</text>
</comment>
<dbReference type="InterPro" id="IPR038330">
    <property type="entry name" value="TspO/MBR-related_sf"/>
</dbReference>
<sequence>MSRDTTRQIINVIATIGTVLLNVFSTNIFGRSVGEVSSRHPVPITPAGYAFAIWGIIYIGLIAFAVYQALPAQRENPRLRRIGYWYVLSCVANVAWEYVWLNEWINLSLLMMVILLLALLTIYIRAGINKGSASPLESWCVNAPFGIYLGWITVANIVNVAVVLANLGWHGAGISPAIWTALLLIVGTAIAIYVGLTCVDMAYLTVIVWAYIAIIIKNSGTPVIAITAGVMVAVVLVTMCIIGLRRDALLRRVGAPAYS</sequence>
<evidence type="ECO:0000256" key="6">
    <source>
        <dbReference type="SAM" id="Phobius"/>
    </source>
</evidence>
<feature type="transmembrane region" description="Helical" evidence="6">
    <location>
        <begin position="82"/>
        <end position="101"/>
    </location>
</feature>
<gene>
    <name evidence="7" type="ORF">KDH_53650</name>
</gene>
<name>A0ABQ6G0C0_9CHLR</name>
<feature type="transmembrane region" description="Helical" evidence="6">
    <location>
        <begin position="177"/>
        <end position="194"/>
    </location>
</feature>